<dbReference type="HOGENOM" id="CLU_2219433_0_0_10"/>
<feature type="signal peptide" evidence="2">
    <location>
        <begin position="1"/>
        <end position="20"/>
    </location>
</feature>
<gene>
    <name evidence="3" type="ordered locus">Halhy_2060</name>
</gene>
<sequence>MKKILFLLSMFTLFATVTFAQERTKAKAKVARPSGWRDDSLLWVKKPIDKTATVNSPGNTSRKAKQDKLGNFEIQDKDGNVVSPRDPASGQATGQRRKPARRPQGN</sequence>
<feature type="region of interest" description="Disordered" evidence="1">
    <location>
        <begin position="51"/>
        <end position="106"/>
    </location>
</feature>
<dbReference type="KEGG" id="hhy:Halhy_2060"/>
<evidence type="ECO:0000256" key="1">
    <source>
        <dbReference type="SAM" id="MobiDB-lite"/>
    </source>
</evidence>
<feature type="compositionally biased region" description="Basic and acidic residues" evidence="1">
    <location>
        <begin position="64"/>
        <end position="79"/>
    </location>
</feature>
<accession>F4KQF6</accession>
<dbReference type="EMBL" id="CP002691">
    <property type="protein sequence ID" value="AEE49945.1"/>
    <property type="molecule type" value="Genomic_DNA"/>
</dbReference>
<reference key="2">
    <citation type="submission" date="2011-04" db="EMBL/GenBank/DDBJ databases">
        <title>Complete sequence of chromosome of Haliscomenobacter hydrossis DSM 1100.</title>
        <authorList>
            <consortium name="US DOE Joint Genome Institute (JGI-PGF)"/>
            <person name="Lucas S."/>
            <person name="Han J."/>
            <person name="Lapidus A."/>
            <person name="Bruce D."/>
            <person name="Goodwin L."/>
            <person name="Pitluck S."/>
            <person name="Peters L."/>
            <person name="Kyrpides N."/>
            <person name="Mavromatis K."/>
            <person name="Ivanova N."/>
            <person name="Ovchinnikova G."/>
            <person name="Pagani I."/>
            <person name="Daligault H."/>
            <person name="Detter J.C."/>
            <person name="Han C."/>
            <person name="Land M."/>
            <person name="Hauser L."/>
            <person name="Markowitz V."/>
            <person name="Cheng J.-F."/>
            <person name="Hugenholtz P."/>
            <person name="Woyke T."/>
            <person name="Wu D."/>
            <person name="Verbarg S."/>
            <person name="Frueling A."/>
            <person name="Brambilla E."/>
            <person name="Klenk H.-P."/>
            <person name="Eisen J.A."/>
        </authorList>
    </citation>
    <scope>NUCLEOTIDE SEQUENCE</scope>
    <source>
        <strain>DSM 1100</strain>
    </source>
</reference>
<name>F4KQF6_HALH1</name>
<proteinExistence type="predicted"/>
<evidence type="ECO:0000313" key="4">
    <source>
        <dbReference type="Proteomes" id="UP000008461"/>
    </source>
</evidence>
<evidence type="ECO:0000256" key="2">
    <source>
        <dbReference type="SAM" id="SignalP"/>
    </source>
</evidence>
<dbReference type="OrthoDB" id="5674026at2"/>
<dbReference type="STRING" id="760192.Halhy_2060"/>
<dbReference type="RefSeq" id="WP_013764498.1">
    <property type="nucleotide sequence ID" value="NC_015510.1"/>
</dbReference>
<protein>
    <submittedName>
        <fullName evidence="3">Uncharacterized protein</fullName>
    </submittedName>
</protein>
<feature type="compositionally biased region" description="Basic residues" evidence="1">
    <location>
        <begin position="95"/>
        <end position="106"/>
    </location>
</feature>
<keyword evidence="4" id="KW-1185">Reference proteome</keyword>
<feature type="compositionally biased region" description="Polar residues" evidence="1">
    <location>
        <begin position="52"/>
        <end position="61"/>
    </location>
</feature>
<dbReference type="AlphaFoldDB" id="F4KQF6"/>
<evidence type="ECO:0000313" key="3">
    <source>
        <dbReference type="EMBL" id="AEE49945.1"/>
    </source>
</evidence>
<feature type="chain" id="PRO_5003311896" evidence="2">
    <location>
        <begin position="21"/>
        <end position="106"/>
    </location>
</feature>
<reference evidence="3 4" key="1">
    <citation type="journal article" date="2011" name="Stand. Genomic Sci.">
        <title>Complete genome sequence of Haliscomenobacter hydrossis type strain (O).</title>
        <authorList>
            <consortium name="US DOE Joint Genome Institute (JGI-PGF)"/>
            <person name="Daligault H."/>
            <person name="Lapidus A."/>
            <person name="Zeytun A."/>
            <person name="Nolan M."/>
            <person name="Lucas S."/>
            <person name="Del Rio T.G."/>
            <person name="Tice H."/>
            <person name="Cheng J.F."/>
            <person name="Tapia R."/>
            <person name="Han C."/>
            <person name="Goodwin L."/>
            <person name="Pitluck S."/>
            <person name="Liolios K."/>
            <person name="Pagani I."/>
            <person name="Ivanova N."/>
            <person name="Huntemann M."/>
            <person name="Mavromatis K."/>
            <person name="Mikhailova N."/>
            <person name="Pati A."/>
            <person name="Chen A."/>
            <person name="Palaniappan K."/>
            <person name="Land M."/>
            <person name="Hauser L."/>
            <person name="Brambilla E.M."/>
            <person name="Rohde M."/>
            <person name="Verbarg S."/>
            <person name="Goker M."/>
            <person name="Bristow J."/>
            <person name="Eisen J.A."/>
            <person name="Markowitz V."/>
            <person name="Hugenholtz P."/>
            <person name="Kyrpides N.C."/>
            <person name="Klenk H.P."/>
            <person name="Woyke T."/>
        </authorList>
    </citation>
    <scope>NUCLEOTIDE SEQUENCE [LARGE SCALE GENOMIC DNA]</scope>
    <source>
        <strain evidence="4">ATCC 27775 / DSM 1100 / LMG 10767 / O</strain>
    </source>
</reference>
<dbReference type="Proteomes" id="UP000008461">
    <property type="component" value="Chromosome"/>
</dbReference>
<keyword evidence="2" id="KW-0732">Signal</keyword>
<organism evidence="3 4">
    <name type="scientific">Haliscomenobacter hydrossis (strain ATCC 27775 / DSM 1100 / LMG 10767 / O)</name>
    <dbReference type="NCBI Taxonomy" id="760192"/>
    <lineage>
        <taxon>Bacteria</taxon>
        <taxon>Pseudomonadati</taxon>
        <taxon>Bacteroidota</taxon>
        <taxon>Saprospiria</taxon>
        <taxon>Saprospirales</taxon>
        <taxon>Haliscomenobacteraceae</taxon>
        <taxon>Haliscomenobacter</taxon>
    </lineage>
</organism>